<evidence type="ECO:0000259" key="3">
    <source>
        <dbReference type="Pfam" id="PF13843"/>
    </source>
</evidence>
<feature type="compositionally biased region" description="Polar residues" evidence="1">
    <location>
        <begin position="377"/>
        <end position="394"/>
    </location>
</feature>
<keyword evidence="2" id="KW-1133">Transmembrane helix</keyword>
<comment type="caution">
    <text evidence="4">The sequence shown here is derived from an EMBL/GenBank/DDBJ whole genome shotgun (WGS) entry which is preliminary data.</text>
</comment>
<keyword evidence="2" id="KW-0472">Membrane</keyword>
<organism evidence="4 5">
    <name type="scientific">Dryococelus australis</name>
    <dbReference type="NCBI Taxonomy" id="614101"/>
    <lineage>
        <taxon>Eukaryota</taxon>
        <taxon>Metazoa</taxon>
        <taxon>Ecdysozoa</taxon>
        <taxon>Arthropoda</taxon>
        <taxon>Hexapoda</taxon>
        <taxon>Insecta</taxon>
        <taxon>Pterygota</taxon>
        <taxon>Neoptera</taxon>
        <taxon>Polyneoptera</taxon>
        <taxon>Phasmatodea</taxon>
        <taxon>Verophasmatodea</taxon>
        <taxon>Anareolatae</taxon>
        <taxon>Phasmatidae</taxon>
        <taxon>Eurycanthinae</taxon>
        <taxon>Dryococelus</taxon>
    </lineage>
</organism>
<reference evidence="4 5" key="1">
    <citation type="submission" date="2023-02" db="EMBL/GenBank/DDBJ databases">
        <title>LHISI_Scaffold_Assembly.</title>
        <authorList>
            <person name="Stuart O.P."/>
            <person name="Cleave R."/>
            <person name="Magrath M.J.L."/>
            <person name="Mikheyev A.S."/>
        </authorList>
    </citation>
    <scope>NUCLEOTIDE SEQUENCE [LARGE SCALE GENOMIC DNA]</scope>
    <source>
        <strain evidence="4">Daus_M_001</strain>
        <tissue evidence="4">Leg muscle</tissue>
    </source>
</reference>
<keyword evidence="5" id="KW-1185">Reference proteome</keyword>
<feature type="transmembrane region" description="Helical" evidence="2">
    <location>
        <begin position="38"/>
        <end position="55"/>
    </location>
</feature>
<evidence type="ECO:0000256" key="1">
    <source>
        <dbReference type="SAM" id="MobiDB-lite"/>
    </source>
</evidence>
<keyword evidence="2" id="KW-0812">Transmembrane</keyword>
<accession>A0ABQ9G3X7</accession>
<dbReference type="Proteomes" id="UP001159363">
    <property type="component" value="Chromosome 15"/>
</dbReference>
<feature type="non-terminal residue" evidence="4">
    <location>
        <position position="410"/>
    </location>
</feature>
<sequence length="410" mass="47191">MMQLEARFVLKDDNWTFHLKNWNHSLQYFMREEHMMKIAFMFFNCGLANGVHFFMNRFTDIMRFLRFHEKFALSSLKQDDKFGLVSEICKTFVNNCIICYKPTDNIEIDEQLFPSKCRCPFTQYMPNKPGKFGAKYWLAVDAKNRSILKDFSYLGKDATRSADRPLGEHVVMRLMEPFVDKGIIVTTEQIGDKNVLVLSTLHTGVDIDQQTEKKIAETIKFYNGTKYGVHIVDQMTRKYTMRVMSGRWPYHVFYNILDLAYITNSLRIVIRTISGNTSTSSIAFPKYLGGGDVPHDVCENQRLDYPYAPTKIRLQPKIPCVGTSWHTLLAEVSSEHTVSASSRELTCFLCCHVDGVLCCRQKLPSCTTLFASWPQRCTRSTSDRPTTPNLSSVTLDRHGDMDWGSQTSSR</sequence>
<dbReference type="InterPro" id="IPR029526">
    <property type="entry name" value="PGBD"/>
</dbReference>
<protein>
    <recommendedName>
        <fullName evidence="3">PiggyBac transposable element-derived protein domain-containing protein</fullName>
    </recommendedName>
</protein>
<feature type="domain" description="PiggyBac transposable element-derived protein" evidence="3">
    <location>
        <begin position="56"/>
        <end position="187"/>
    </location>
</feature>
<evidence type="ECO:0000256" key="2">
    <source>
        <dbReference type="SAM" id="Phobius"/>
    </source>
</evidence>
<evidence type="ECO:0000313" key="5">
    <source>
        <dbReference type="Proteomes" id="UP001159363"/>
    </source>
</evidence>
<name>A0ABQ9G3X7_9NEOP</name>
<gene>
    <name evidence="4" type="ORF">PR048_033037</name>
</gene>
<dbReference type="EMBL" id="JARBHB010000016">
    <property type="protein sequence ID" value="KAJ8867173.1"/>
    <property type="molecule type" value="Genomic_DNA"/>
</dbReference>
<evidence type="ECO:0000313" key="4">
    <source>
        <dbReference type="EMBL" id="KAJ8867173.1"/>
    </source>
</evidence>
<dbReference type="Pfam" id="PF13843">
    <property type="entry name" value="DDE_Tnp_1_7"/>
    <property type="match status" value="1"/>
</dbReference>
<dbReference type="PANTHER" id="PTHR46599:SF6">
    <property type="entry name" value="DUAL SPECIFICITY PHOSPHATASE 26"/>
    <property type="match status" value="1"/>
</dbReference>
<feature type="region of interest" description="Disordered" evidence="1">
    <location>
        <begin position="377"/>
        <end position="410"/>
    </location>
</feature>
<proteinExistence type="predicted"/>
<dbReference type="PANTHER" id="PTHR46599">
    <property type="entry name" value="PIGGYBAC TRANSPOSABLE ELEMENT-DERIVED PROTEIN 4"/>
    <property type="match status" value="1"/>
</dbReference>